<evidence type="ECO:0000313" key="5">
    <source>
        <dbReference type="EMBL" id="MBA4680566.1"/>
    </source>
</evidence>
<reference evidence="5" key="1">
    <citation type="journal article" date="2013" name="J. Plant Res.">
        <title>Effect of fungi and light on seed germination of three Opuntia species from semiarid lands of central Mexico.</title>
        <authorList>
            <person name="Delgado-Sanchez P."/>
            <person name="Jimenez-Bremont J.F."/>
            <person name="Guerrero-Gonzalez Mde L."/>
            <person name="Flores J."/>
        </authorList>
    </citation>
    <scope>NUCLEOTIDE SEQUENCE</scope>
    <source>
        <tissue evidence="5">Cladode</tissue>
    </source>
</reference>
<dbReference type="InterPro" id="IPR033891">
    <property type="entry name" value="TTC38"/>
</dbReference>
<evidence type="ECO:0000256" key="4">
    <source>
        <dbReference type="ARBA" id="ARBA00022803"/>
    </source>
</evidence>
<dbReference type="PANTHER" id="PTHR16263">
    <property type="entry name" value="TETRATRICOPEPTIDE REPEAT PROTEIN 38"/>
    <property type="match status" value="1"/>
</dbReference>
<dbReference type="Gene3D" id="1.25.40.10">
    <property type="entry name" value="Tetratricopeptide repeat domain"/>
    <property type="match status" value="1"/>
</dbReference>
<dbReference type="SUPFAM" id="SSF48452">
    <property type="entry name" value="TPR-like"/>
    <property type="match status" value="1"/>
</dbReference>
<dbReference type="InterPro" id="IPR011990">
    <property type="entry name" value="TPR-like_helical_dom_sf"/>
</dbReference>
<keyword evidence="3" id="KW-0677">Repeat</keyword>
<keyword evidence="4" id="KW-0802">TPR repeat</keyword>
<sequence length="486" mass="55893">MLPRTEEQEQEAINMGEKDKGVKLDKWGYQVKTSSDKCISAINGFYDQVLNYGRKRSIILEAPDHDERCVLGNILAAQFLSSTDSSKASFFLQAAKSHYNEATPYERAVFDAVSYLISEDRDDDVALELHTKLLRDFPRDLLSLKRAQLICFYMGEPRLYLDLVEQVLPKNGQEAYIYGMLAFPLLELGRMDEAERASRKALEINQQDLWAQHCLCHVLQHECRFAEAVKFMKDCSPSWSTCSSFMYTHNWWHVALCYLEGHSPLEKVLDVYDHHIIAELDRPDAAHAEVYLNALGLLLRLHVRGDISFYEDRLETLAFHLTDQAIWYMEWHLDVLILWALARTGKLSPAQELIEGLRSRVSKMNKKKRQIMQRGLSLAEALYEYGKGNDKRAVELLGLDFDANDYKVIGASDEQLDVFNEVWYTLLLNTGQASKAIEVIERKLKKRDGLPFLWRLLAKGYLIMGREEAASATEKANILERAYFDG</sequence>
<evidence type="ECO:0000256" key="3">
    <source>
        <dbReference type="ARBA" id="ARBA00022737"/>
    </source>
</evidence>
<organism evidence="5">
    <name type="scientific">Opuntia streptacantha</name>
    <name type="common">Prickly pear cactus</name>
    <name type="synonym">Opuntia cardona</name>
    <dbReference type="NCBI Taxonomy" id="393608"/>
    <lineage>
        <taxon>Eukaryota</taxon>
        <taxon>Viridiplantae</taxon>
        <taxon>Streptophyta</taxon>
        <taxon>Embryophyta</taxon>
        <taxon>Tracheophyta</taxon>
        <taxon>Spermatophyta</taxon>
        <taxon>Magnoliopsida</taxon>
        <taxon>eudicotyledons</taxon>
        <taxon>Gunneridae</taxon>
        <taxon>Pentapetalae</taxon>
        <taxon>Caryophyllales</taxon>
        <taxon>Cactineae</taxon>
        <taxon>Cactaceae</taxon>
        <taxon>Opuntioideae</taxon>
        <taxon>Opuntia</taxon>
    </lineage>
</organism>
<dbReference type="CDD" id="cd05804">
    <property type="entry name" value="StaR_like"/>
    <property type="match status" value="1"/>
</dbReference>
<protein>
    <recommendedName>
        <fullName evidence="2">Tetratricopeptide repeat protein 38</fullName>
    </recommendedName>
</protein>
<dbReference type="EMBL" id="GISG01287648">
    <property type="protein sequence ID" value="MBA4680566.1"/>
    <property type="molecule type" value="Transcribed_RNA"/>
</dbReference>
<dbReference type="AlphaFoldDB" id="A0A7C9F285"/>
<accession>A0A7C9F285</accession>
<reference evidence="5" key="2">
    <citation type="submission" date="2020-07" db="EMBL/GenBank/DDBJ databases">
        <authorList>
            <person name="Vera ALvarez R."/>
            <person name="Arias-Moreno D.M."/>
            <person name="Jimenez-Jacinto V."/>
            <person name="Jimenez-Bremont J.F."/>
            <person name="Swaminathan K."/>
            <person name="Moose S.P."/>
            <person name="Guerrero-Gonzalez M.L."/>
            <person name="Marino-Ramirez L."/>
            <person name="Landsman D."/>
            <person name="Rodriguez-Kessler M."/>
            <person name="Delgado-Sanchez P."/>
        </authorList>
    </citation>
    <scope>NUCLEOTIDE SEQUENCE</scope>
    <source>
        <tissue evidence="5">Cladode</tissue>
    </source>
</reference>
<dbReference type="PANTHER" id="PTHR16263:SF4">
    <property type="entry name" value="TETRATRICOPEPTIDE REPEAT PROTEIN 38"/>
    <property type="match status" value="1"/>
</dbReference>
<evidence type="ECO:0000256" key="2">
    <source>
        <dbReference type="ARBA" id="ARBA00019992"/>
    </source>
</evidence>
<proteinExistence type="inferred from homology"/>
<comment type="similarity">
    <text evidence="1">Belongs to the TTC38 family.</text>
</comment>
<evidence type="ECO:0000256" key="1">
    <source>
        <dbReference type="ARBA" id="ARBA00005857"/>
    </source>
</evidence>
<name>A0A7C9F285_OPUST</name>